<evidence type="ECO:0000256" key="7">
    <source>
        <dbReference type="PROSITE-ProRule" id="PRU01016"/>
    </source>
</evidence>
<dbReference type="RefSeq" id="WP_225677402.1">
    <property type="nucleotide sequence ID" value="NZ_JAEDAH010000105.1"/>
</dbReference>
<accession>A0ABS7ZUS3</accession>
<evidence type="ECO:0000256" key="2">
    <source>
        <dbReference type="ARBA" id="ARBA00022603"/>
    </source>
</evidence>
<dbReference type="Gene3D" id="3.40.50.150">
    <property type="entry name" value="Vaccinia Virus protein VP39"/>
    <property type="match status" value="1"/>
</dbReference>
<dbReference type="GO" id="GO:0008168">
    <property type="term" value="F:methyltransferase activity"/>
    <property type="evidence" value="ECO:0007669"/>
    <property type="project" value="UniProtKB-KW"/>
</dbReference>
<keyword evidence="4 7" id="KW-0949">S-adenosyl-L-methionine</keyword>
<keyword evidence="3 7" id="KW-0808">Transferase</keyword>
<dbReference type="Proteomes" id="UP000714380">
    <property type="component" value="Unassembled WGS sequence"/>
</dbReference>
<evidence type="ECO:0000256" key="4">
    <source>
        <dbReference type="ARBA" id="ARBA00022691"/>
    </source>
</evidence>
<dbReference type="InterPro" id="IPR050750">
    <property type="entry name" value="C5-MTase"/>
</dbReference>
<proteinExistence type="inferred from homology"/>
<reference evidence="8 9" key="1">
    <citation type="submission" date="2020-12" db="EMBL/GenBank/DDBJ databases">
        <title>Novel Thalassolituus-related marine hydrocarbonoclastic bacteria mediated algae-derived hydrocarbons mineralization in twilight zone of the northern South China Sea.</title>
        <authorList>
            <person name="Dong C."/>
        </authorList>
    </citation>
    <scope>NUCLEOTIDE SEQUENCE [LARGE SCALE GENOMIC DNA]</scope>
    <source>
        <strain evidence="8 9">IMCC1826</strain>
    </source>
</reference>
<evidence type="ECO:0000256" key="6">
    <source>
        <dbReference type="ARBA" id="ARBA00047422"/>
    </source>
</evidence>
<evidence type="ECO:0000313" key="8">
    <source>
        <dbReference type="EMBL" id="MCA6065454.1"/>
    </source>
</evidence>
<name>A0ABS7ZUS3_9GAMM</name>
<dbReference type="PANTHER" id="PTHR46098:SF1">
    <property type="entry name" value="TRNA (CYTOSINE(38)-C(5))-METHYLTRANSFERASE"/>
    <property type="match status" value="1"/>
</dbReference>
<protein>
    <recommendedName>
        <fullName evidence="1">DNA (cytosine-5-)-methyltransferase</fullName>
        <ecNumber evidence="1">2.1.1.37</ecNumber>
    </recommendedName>
</protein>
<dbReference type="SUPFAM" id="SSF53335">
    <property type="entry name" value="S-adenosyl-L-methionine-dependent methyltransferases"/>
    <property type="match status" value="1"/>
</dbReference>
<comment type="caution">
    <text evidence="8">The sequence shown here is derived from an EMBL/GenBank/DDBJ whole genome shotgun (WGS) entry which is preliminary data.</text>
</comment>
<dbReference type="InterPro" id="IPR029063">
    <property type="entry name" value="SAM-dependent_MTases_sf"/>
</dbReference>
<sequence length="461" mass="50853">MATLIEKKIGEHRGVSRVYIEGLRLAREGFQPGMTYQRIIKAEEGKIVLRLIDSGDYVVSKKNIRDTELPVLDIRTEELTKIAGNSGRVRILIANKCIVILRHFNDEKIADRMLRMLNEVEQGKLSVASLFHGGGVASGGIHCGLKIAGISSKLAMAVEIEDAYIESSLRNNPDLWDENSVVINAGVEGVRYHQSGIPRVSLLESGIPCTGAASAGKAKLGLTFAEDHPTAGAAFFYTLQAIDFMNPCLIVIENVKNYAKTASASIIRSVLGNLGYSMQEILLKGEDFGALENRERWIMLATTIGLEEFIKLDDIYKFRSAPPAKIQEILESDVDNSRWKEYTYLREKEARDIAAGKGFRMQILNEESTSCPTLTRGYSRVRSTDPILSKNDGSDLLRLFTPAEHARLKTIPESVLDGLSETIAHQIAGQSVVYNWFVAIGRLIGDGLQSYQSTQSKQSAA</sequence>
<comment type="similarity">
    <text evidence="7">Belongs to the class I-like SAM-binding methyltransferase superfamily. C5-methyltransferase family.</text>
</comment>
<dbReference type="GO" id="GO:0032259">
    <property type="term" value="P:methylation"/>
    <property type="evidence" value="ECO:0007669"/>
    <property type="project" value="UniProtKB-KW"/>
</dbReference>
<dbReference type="EMBL" id="JAEDAH010000105">
    <property type="protein sequence ID" value="MCA6065454.1"/>
    <property type="molecule type" value="Genomic_DNA"/>
</dbReference>
<evidence type="ECO:0000256" key="1">
    <source>
        <dbReference type="ARBA" id="ARBA00011975"/>
    </source>
</evidence>
<feature type="active site" evidence="7">
    <location>
        <position position="209"/>
    </location>
</feature>
<dbReference type="PROSITE" id="PS51679">
    <property type="entry name" value="SAM_MT_C5"/>
    <property type="match status" value="1"/>
</dbReference>
<keyword evidence="5" id="KW-0680">Restriction system</keyword>
<gene>
    <name evidence="8" type="ORF">I9W95_17790</name>
</gene>
<comment type="catalytic activity">
    <reaction evidence="6">
        <text>a 2'-deoxycytidine in DNA + S-adenosyl-L-methionine = a 5-methyl-2'-deoxycytidine in DNA + S-adenosyl-L-homocysteine + H(+)</text>
        <dbReference type="Rhea" id="RHEA:13681"/>
        <dbReference type="Rhea" id="RHEA-COMP:11369"/>
        <dbReference type="Rhea" id="RHEA-COMP:11370"/>
        <dbReference type="ChEBI" id="CHEBI:15378"/>
        <dbReference type="ChEBI" id="CHEBI:57856"/>
        <dbReference type="ChEBI" id="CHEBI:59789"/>
        <dbReference type="ChEBI" id="CHEBI:85452"/>
        <dbReference type="ChEBI" id="CHEBI:85454"/>
        <dbReference type="EC" id="2.1.1.37"/>
    </reaction>
</comment>
<keyword evidence="2 7" id="KW-0489">Methyltransferase</keyword>
<evidence type="ECO:0000256" key="5">
    <source>
        <dbReference type="ARBA" id="ARBA00022747"/>
    </source>
</evidence>
<dbReference type="PANTHER" id="PTHR46098">
    <property type="entry name" value="TRNA (CYTOSINE(38)-C(5))-METHYLTRANSFERASE"/>
    <property type="match status" value="1"/>
</dbReference>
<dbReference type="Pfam" id="PF00145">
    <property type="entry name" value="DNA_methylase"/>
    <property type="match status" value="1"/>
</dbReference>
<organism evidence="8 9">
    <name type="scientific">Thalassolituus marinus</name>
    <dbReference type="NCBI Taxonomy" id="671053"/>
    <lineage>
        <taxon>Bacteria</taxon>
        <taxon>Pseudomonadati</taxon>
        <taxon>Pseudomonadota</taxon>
        <taxon>Gammaproteobacteria</taxon>
        <taxon>Oceanospirillales</taxon>
        <taxon>Oceanospirillaceae</taxon>
        <taxon>Thalassolituus</taxon>
    </lineage>
</organism>
<dbReference type="InterPro" id="IPR001525">
    <property type="entry name" value="C5_MeTfrase"/>
</dbReference>
<evidence type="ECO:0000256" key="3">
    <source>
        <dbReference type="ARBA" id="ARBA00022679"/>
    </source>
</evidence>
<keyword evidence="9" id="KW-1185">Reference proteome</keyword>
<dbReference type="Gene3D" id="3.90.120.30">
    <property type="match status" value="1"/>
</dbReference>
<evidence type="ECO:0000313" key="9">
    <source>
        <dbReference type="Proteomes" id="UP000714380"/>
    </source>
</evidence>
<dbReference type="EC" id="2.1.1.37" evidence="1"/>